<reference evidence="2 3" key="1">
    <citation type="submission" date="2023-04" db="EMBL/GenBank/DDBJ databases">
        <title>Ectobacillus antri isolated from activated sludge.</title>
        <authorList>
            <person name="Yan P."/>
            <person name="Liu X."/>
        </authorList>
    </citation>
    <scope>NUCLEOTIDE SEQUENCE [LARGE SCALE GENOMIC DNA]</scope>
    <source>
        <strain evidence="2 3">C18H</strain>
    </source>
</reference>
<dbReference type="Gene3D" id="3.10.450.390">
    <property type="entry name" value="Protein of unknown function DUF3889"/>
    <property type="match status" value="1"/>
</dbReference>
<dbReference type="EMBL" id="JARULN010000006">
    <property type="protein sequence ID" value="MDG5754083.1"/>
    <property type="molecule type" value="Genomic_DNA"/>
</dbReference>
<sequence>MKRFAMLFVCLLILTTAQVYAARQDPSYAKWGKLAVLTTKEKYPQLDIIDYLYVGREKLAADIAVEKFKFWVRDGEREYGLFIDIELQLPDEQVRRITFRESSI</sequence>
<keyword evidence="1" id="KW-0732">Signal</keyword>
<dbReference type="Proteomes" id="UP001218246">
    <property type="component" value="Unassembled WGS sequence"/>
</dbReference>
<comment type="caution">
    <text evidence="2">The sequence shown here is derived from an EMBL/GenBank/DDBJ whole genome shotgun (WGS) entry which is preliminary data.</text>
</comment>
<accession>A0ABT6H5L7</accession>
<feature type="signal peptide" evidence="1">
    <location>
        <begin position="1"/>
        <end position="21"/>
    </location>
</feature>
<evidence type="ECO:0000313" key="3">
    <source>
        <dbReference type="Proteomes" id="UP001218246"/>
    </source>
</evidence>
<keyword evidence="3" id="KW-1185">Reference proteome</keyword>
<protein>
    <submittedName>
        <fullName evidence="2">DUF3889 domain-containing protein</fullName>
    </submittedName>
</protein>
<organism evidence="2 3">
    <name type="scientific">Ectobacillus antri</name>
    <dbReference type="NCBI Taxonomy" id="2486280"/>
    <lineage>
        <taxon>Bacteria</taxon>
        <taxon>Bacillati</taxon>
        <taxon>Bacillota</taxon>
        <taxon>Bacilli</taxon>
        <taxon>Bacillales</taxon>
        <taxon>Bacillaceae</taxon>
        <taxon>Ectobacillus</taxon>
    </lineage>
</organism>
<feature type="chain" id="PRO_5046469320" evidence="1">
    <location>
        <begin position="22"/>
        <end position="104"/>
    </location>
</feature>
<dbReference type="InterPro" id="IPR024987">
    <property type="entry name" value="DUF3889"/>
</dbReference>
<evidence type="ECO:0000256" key="1">
    <source>
        <dbReference type="SAM" id="SignalP"/>
    </source>
</evidence>
<dbReference type="Pfam" id="PF13028">
    <property type="entry name" value="DUF3889"/>
    <property type="match status" value="1"/>
</dbReference>
<gene>
    <name evidence="2" type="ORF">P6P90_08865</name>
</gene>
<proteinExistence type="predicted"/>
<dbReference type="RefSeq" id="WP_124563148.1">
    <property type="nucleotide sequence ID" value="NZ_JARRRY010000005.1"/>
</dbReference>
<evidence type="ECO:0000313" key="2">
    <source>
        <dbReference type="EMBL" id="MDG5754083.1"/>
    </source>
</evidence>
<name>A0ABT6H5L7_9BACI</name>